<accession>A0A9W9S3K0</accession>
<dbReference type="AlphaFoldDB" id="A0A9W9S3K0"/>
<dbReference type="Proteomes" id="UP001147782">
    <property type="component" value="Unassembled WGS sequence"/>
</dbReference>
<dbReference type="RefSeq" id="XP_056554828.1">
    <property type="nucleotide sequence ID" value="XM_056699415.1"/>
</dbReference>
<gene>
    <name evidence="1" type="ORF">N7496_006486</name>
</gene>
<comment type="caution">
    <text evidence="1">The sequence shown here is derived from an EMBL/GenBank/DDBJ whole genome shotgun (WGS) entry which is preliminary data.</text>
</comment>
<sequence>MASSNSALSEPTPPDSNDLRILTAILQAVASAQPKAYAQKFALLIYWDNDKSHIKDDVSIMERLFKSLGMKTTLLVLEPAGYTADMAVVIEIYRLLSKYCVETEDSLFVLYYNGDSSSSRDDIRFSQDSNSFSH</sequence>
<evidence type="ECO:0000313" key="2">
    <source>
        <dbReference type="Proteomes" id="UP001147782"/>
    </source>
</evidence>
<protein>
    <submittedName>
        <fullName evidence="1">Uncharacterized protein</fullName>
    </submittedName>
</protein>
<organism evidence="1 2">
    <name type="scientific">Penicillium cataractarum</name>
    <dbReference type="NCBI Taxonomy" id="2100454"/>
    <lineage>
        <taxon>Eukaryota</taxon>
        <taxon>Fungi</taxon>
        <taxon>Dikarya</taxon>
        <taxon>Ascomycota</taxon>
        <taxon>Pezizomycotina</taxon>
        <taxon>Eurotiomycetes</taxon>
        <taxon>Eurotiomycetidae</taxon>
        <taxon>Eurotiales</taxon>
        <taxon>Aspergillaceae</taxon>
        <taxon>Penicillium</taxon>
    </lineage>
</organism>
<reference evidence="1" key="1">
    <citation type="submission" date="2022-11" db="EMBL/GenBank/DDBJ databases">
        <authorList>
            <person name="Petersen C."/>
        </authorList>
    </citation>
    <scope>NUCLEOTIDE SEQUENCE</scope>
    <source>
        <strain evidence="1">IBT 29864</strain>
    </source>
</reference>
<reference evidence="1" key="2">
    <citation type="journal article" date="2023" name="IMA Fungus">
        <title>Comparative genomic study of the Penicillium genus elucidates a diverse pangenome and 15 lateral gene transfer events.</title>
        <authorList>
            <person name="Petersen C."/>
            <person name="Sorensen T."/>
            <person name="Nielsen M.R."/>
            <person name="Sondergaard T.E."/>
            <person name="Sorensen J.L."/>
            <person name="Fitzpatrick D.A."/>
            <person name="Frisvad J.C."/>
            <person name="Nielsen K.L."/>
        </authorList>
    </citation>
    <scope>NUCLEOTIDE SEQUENCE</scope>
    <source>
        <strain evidence="1">IBT 29864</strain>
    </source>
</reference>
<dbReference type="EMBL" id="JAPZBS010000005">
    <property type="protein sequence ID" value="KAJ5370394.1"/>
    <property type="molecule type" value="Genomic_DNA"/>
</dbReference>
<proteinExistence type="predicted"/>
<name>A0A9W9S3K0_9EURO</name>
<dbReference type="GeneID" id="81438594"/>
<keyword evidence="2" id="KW-1185">Reference proteome</keyword>
<evidence type="ECO:0000313" key="1">
    <source>
        <dbReference type="EMBL" id="KAJ5370394.1"/>
    </source>
</evidence>